<dbReference type="EMBL" id="OX365700">
    <property type="protein sequence ID" value="CAI4033573.1"/>
    <property type="molecule type" value="Genomic_DNA"/>
</dbReference>
<protein>
    <recommendedName>
        <fullName evidence="1">DUF4062 domain-containing protein</fullName>
    </recommendedName>
</protein>
<keyword evidence="3" id="KW-1185">Reference proteome</keyword>
<dbReference type="InterPro" id="IPR025139">
    <property type="entry name" value="DUF4062"/>
</dbReference>
<sequence length="98" mass="11021">MNRPRLFLSAVSEELRTARKDVAATVRTLGFDPVSQDDFPTGQGELGQWLRRQLDSCEGVIQLVGRGYGAEPPTVDPAYGRLSYTQFELLYAHIDSYR</sequence>
<gene>
    <name evidence="2" type="ORF">DNFV4_04014</name>
</gene>
<proteinExistence type="predicted"/>
<dbReference type="Pfam" id="PF13271">
    <property type="entry name" value="DUF4062"/>
    <property type="match status" value="1"/>
</dbReference>
<name>A0AA86TAV2_9BACT</name>
<dbReference type="KEGG" id="nti:DNFV4_04014"/>
<dbReference type="Proteomes" id="UP001179121">
    <property type="component" value="Chromosome"/>
</dbReference>
<dbReference type="AlphaFoldDB" id="A0AA86TAV2"/>
<evidence type="ECO:0000313" key="2">
    <source>
        <dbReference type="EMBL" id="CAI4033573.1"/>
    </source>
</evidence>
<feature type="domain" description="DUF4062" evidence="1">
    <location>
        <begin position="5"/>
        <end position="92"/>
    </location>
</feature>
<organism evidence="2 3">
    <name type="scientific">Nitrospira tepida</name>
    <dbReference type="NCBI Taxonomy" id="2973512"/>
    <lineage>
        <taxon>Bacteria</taxon>
        <taxon>Pseudomonadati</taxon>
        <taxon>Nitrospirota</taxon>
        <taxon>Nitrospiria</taxon>
        <taxon>Nitrospirales</taxon>
        <taxon>Nitrospiraceae</taxon>
        <taxon>Nitrospira</taxon>
    </lineage>
</organism>
<evidence type="ECO:0000313" key="3">
    <source>
        <dbReference type="Proteomes" id="UP001179121"/>
    </source>
</evidence>
<dbReference type="RefSeq" id="WP_289270893.1">
    <property type="nucleotide sequence ID" value="NZ_OX365700.1"/>
</dbReference>
<accession>A0AA86TAV2</accession>
<evidence type="ECO:0000259" key="1">
    <source>
        <dbReference type="Pfam" id="PF13271"/>
    </source>
</evidence>
<reference evidence="2" key="1">
    <citation type="submission" date="2022-10" db="EMBL/GenBank/DDBJ databases">
        <authorList>
            <person name="Koch H."/>
        </authorList>
    </citation>
    <scope>NUCLEOTIDE SEQUENCE</scope>
    <source>
        <strain evidence="2">DNF</strain>
    </source>
</reference>